<gene>
    <name evidence="2" type="ORF">TMSB3V08_LOCUS10811</name>
</gene>
<dbReference type="Pfam" id="PF00106">
    <property type="entry name" value="adh_short"/>
    <property type="match status" value="1"/>
</dbReference>
<dbReference type="PRINTS" id="PR00081">
    <property type="entry name" value="GDHRDH"/>
</dbReference>
<dbReference type="Gene3D" id="3.40.50.720">
    <property type="entry name" value="NAD(P)-binding Rossmann-like Domain"/>
    <property type="match status" value="1"/>
</dbReference>
<dbReference type="GO" id="GO:0008202">
    <property type="term" value="P:steroid metabolic process"/>
    <property type="evidence" value="ECO:0007669"/>
    <property type="project" value="TreeGrafter"/>
</dbReference>
<dbReference type="InterPro" id="IPR002347">
    <property type="entry name" value="SDR_fam"/>
</dbReference>
<evidence type="ECO:0000313" key="2">
    <source>
        <dbReference type="EMBL" id="CAD7434154.1"/>
    </source>
</evidence>
<dbReference type="SUPFAM" id="SSF51735">
    <property type="entry name" value="NAD(P)-binding Rossmann-fold domains"/>
    <property type="match status" value="1"/>
</dbReference>
<evidence type="ECO:0000256" key="1">
    <source>
        <dbReference type="ARBA" id="ARBA00023002"/>
    </source>
</evidence>
<dbReference type="EMBL" id="OB797190">
    <property type="protein sequence ID" value="CAD7434154.1"/>
    <property type="molecule type" value="Genomic_DNA"/>
</dbReference>
<dbReference type="PANTHER" id="PTHR43313:SF36">
    <property type="entry name" value="D-BETA-HYDROXYBUTYRATE DEHYDROGENASE, MITOCHONDRIAL"/>
    <property type="match status" value="1"/>
</dbReference>
<dbReference type="GO" id="GO:0016491">
    <property type="term" value="F:oxidoreductase activity"/>
    <property type="evidence" value="ECO:0007669"/>
    <property type="project" value="UniProtKB-KW"/>
</dbReference>
<proteinExistence type="predicted"/>
<dbReference type="InterPro" id="IPR020904">
    <property type="entry name" value="Sc_DH/Rdtase_CS"/>
</dbReference>
<organism evidence="2">
    <name type="scientific">Timema monikensis</name>
    <dbReference type="NCBI Taxonomy" id="170555"/>
    <lineage>
        <taxon>Eukaryota</taxon>
        <taxon>Metazoa</taxon>
        <taxon>Ecdysozoa</taxon>
        <taxon>Arthropoda</taxon>
        <taxon>Hexapoda</taxon>
        <taxon>Insecta</taxon>
        <taxon>Pterygota</taxon>
        <taxon>Neoptera</taxon>
        <taxon>Polyneoptera</taxon>
        <taxon>Phasmatodea</taxon>
        <taxon>Timematodea</taxon>
        <taxon>Timematoidea</taxon>
        <taxon>Timematidae</taxon>
        <taxon>Timema</taxon>
    </lineage>
</organism>
<sequence length="294" mass="32820">MYDPSNVSGCDSGFGNLCARRLDALGTTVYAGCLMPEGAGAKELKDATSNRLHIVPLDVTKQDDVDKVVEHVKDTLGDQDLWAVINNAGIFTLGEVEFMPLEVFHRINEVNTIGSVRVTKAFLSLIRKSKGRFVFTASVLGRITVPGVVPYSMSKHAIVSFIDGLRREVRKWSVTVHGIEPMAYRTPMANTKPYQNFLKHQWSEMSEDVQQLYGDSYVENYMTKINGFVRTGAYHNLEEVVNDLVDAAVGATPRNMAPGAQKFIAELTKVRLLLYLDLAIDNQPHYTQFLFLLN</sequence>
<accession>A0A7R9EHL3</accession>
<dbReference type="PROSITE" id="PS00061">
    <property type="entry name" value="ADH_SHORT"/>
    <property type="match status" value="1"/>
</dbReference>
<dbReference type="AlphaFoldDB" id="A0A7R9EHL3"/>
<dbReference type="PANTHER" id="PTHR43313">
    <property type="entry name" value="SHORT-CHAIN DEHYDROGENASE/REDUCTASE FAMILY 9C"/>
    <property type="match status" value="1"/>
</dbReference>
<protein>
    <submittedName>
        <fullName evidence="2">Uncharacterized protein</fullName>
    </submittedName>
</protein>
<name>A0A7R9EHL3_9NEOP</name>
<dbReference type="InterPro" id="IPR036291">
    <property type="entry name" value="NAD(P)-bd_dom_sf"/>
</dbReference>
<reference evidence="2" key="1">
    <citation type="submission" date="2020-11" db="EMBL/GenBank/DDBJ databases">
        <authorList>
            <person name="Tran Van P."/>
        </authorList>
    </citation>
    <scope>NUCLEOTIDE SEQUENCE</scope>
</reference>
<keyword evidence="1" id="KW-0560">Oxidoreductase</keyword>